<sequence>MKKILLTFVLIVTSQFTLGQNAIAKLKFSEAEEAYAVGDYELTISKLNEAERILKSTNPKILYLKIVAQFDMIEKKTVKSFSVIVNTRSLTKKYLNQYQNLSNIEDKYREVYKIDKALKNYPQTSQDFEIWKEQQRKAEQIETDNKNLIKSMIEEIQTKYEKYKWKTNLTEEEFLSNNTEIKNYKWDRIENKNMMVVLRHTGTPLSVSGYYPNGPANYVINESGIVTSITYNLKTAKNKTDEMKKDFEEMKSEAVKYGKYYTFKDTYFTISVPKSAVNPNEIAYYIHIQLTQVDKWSFMQISFNVNMNKAN</sequence>
<dbReference type="RefSeq" id="WP_133277429.1">
    <property type="nucleotide sequence ID" value="NZ_CP037933.1"/>
</dbReference>
<dbReference type="KEGG" id="fnk:E1750_14270"/>
<dbReference type="Proteomes" id="UP000291124">
    <property type="component" value="Chromosome"/>
</dbReference>
<reference evidence="2" key="1">
    <citation type="submission" date="2019-03" db="EMBL/GenBank/DDBJ databases">
        <title>Flavobacterium sp.</title>
        <authorList>
            <person name="Kim H."/>
        </authorList>
    </citation>
    <scope>NUCLEOTIDE SEQUENCE [LARGE SCALE GENOMIC DNA]</scope>
    <source>
        <strain evidence="2">GS13</strain>
    </source>
</reference>
<dbReference type="OrthoDB" id="1319527at2"/>
<evidence type="ECO:0000313" key="1">
    <source>
        <dbReference type="EMBL" id="QBN19913.1"/>
    </source>
</evidence>
<protein>
    <submittedName>
        <fullName evidence="1">Uncharacterized protein</fullName>
    </submittedName>
</protein>
<gene>
    <name evidence="1" type="ORF">E1750_14270</name>
</gene>
<accession>A0A4P6YHF1</accession>
<organism evidence="1 2">
    <name type="scientific">Flavobacterium nackdongense</name>
    <dbReference type="NCBI Taxonomy" id="2547394"/>
    <lineage>
        <taxon>Bacteria</taxon>
        <taxon>Pseudomonadati</taxon>
        <taxon>Bacteroidota</taxon>
        <taxon>Flavobacteriia</taxon>
        <taxon>Flavobacteriales</taxon>
        <taxon>Flavobacteriaceae</taxon>
        <taxon>Flavobacterium</taxon>
    </lineage>
</organism>
<name>A0A4P6YHF1_9FLAO</name>
<proteinExistence type="predicted"/>
<dbReference type="AlphaFoldDB" id="A0A4P6YHF1"/>
<evidence type="ECO:0000313" key="2">
    <source>
        <dbReference type="Proteomes" id="UP000291124"/>
    </source>
</evidence>
<keyword evidence="2" id="KW-1185">Reference proteome</keyword>
<dbReference type="EMBL" id="CP037933">
    <property type="protein sequence ID" value="QBN19913.1"/>
    <property type="molecule type" value="Genomic_DNA"/>
</dbReference>